<name>A0A2N9H1Q0_FAGSY</name>
<dbReference type="AlphaFoldDB" id="A0A2N9H1Q0"/>
<feature type="compositionally biased region" description="Basic and acidic residues" evidence="1">
    <location>
        <begin position="1"/>
        <end position="11"/>
    </location>
</feature>
<proteinExistence type="predicted"/>
<organism evidence="3">
    <name type="scientific">Fagus sylvatica</name>
    <name type="common">Beechnut</name>
    <dbReference type="NCBI Taxonomy" id="28930"/>
    <lineage>
        <taxon>Eukaryota</taxon>
        <taxon>Viridiplantae</taxon>
        <taxon>Streptophyta</taxon>
        <taxon>Embryophyta</taxon>
        <taxon>Tracheophyta</taxon>
        <taxon>Spermatophyta</taxon>
        <taxon>Magnoliopsida</taxon>
        <taxon>eudicotyledons</taxon>
        <taxon>Gunneridae</taxon>
        <taxon>Pentapetalae</taxon>
        <taxon>rosids</taxon>
        <taxon>fabids</taxon>
        <taxon>Fagales</taxon>
        <taxon>Fagaceae</taxon>
        <taxon>Fagus</taxon>
    </lineage>
</organism>
<dbReference type="EMBL" id="OIVN01002694">
    <property type="protein sequence ID" value="SPD05738.1"/>
    <property type="molecule type" value="Genomic_DNA"/>
</dbReference>
<dbReference type="PANTHER" id="PTHR31973">
    <property type="entry name" value="POLYPROTEIN, PUTATIVE-RELATED"/>
    <property type="match status" value="1"/>
</dbReference>
<evidence type="ECO:0000259" key="2">
    <source>
        <dbReference type="Pfam" id="PF10551"/>
    </source>
</evidence>
<evidence type="ECO:0000256" key="1">
    <source>
        <dbReference type="SAM" id="MobiDB-lite"/>
    </source>
</evidence>
<accession>A0A2N9H1Q0</accession>
<reference evidence="3" key="1">
    <citation type="submission" date="2018-02" db="EMBL/GenBank/DDBJ databases">
        <authorList>
            <person name="Cohen D.B."/>
            <person name="Kent A.D."/>
        </authorList>
    </citation>
    <scope>NUCLEOTIDE SEQUENCE</scope>
</reference>
<protein>
    <recommendedName>
        <fullName evidence="2">MULE transposase domain-containing protein</fullName>
    </recommendedName>
</protein>
<feature type="domain" description="MULE transposase" evidence="2">
    <location>
        <begin position="192"/>
        <end position="286"/>
    </location>
</feature>
<feature type="compositionally biased region" description="Basic and acidic residues" evidence="1">
    <location>
        <begin position="43"/>
        <end position="56"/>
    </location>
</feature>
<feature type="region of interest" description="Disordered" evidence="1">
    <location>
        <begin position="1"/>
        <end position="56"/>
    </location>
</feature>
<dbReference type="Pfam" id="PF10551">
    <property type="entry name" value="MULE"/>
    <property type="match status" value="1"/>
</dbReference>
<evidence type="ECO:0000313" key="3">
    <source>
        <dbReference type="EMBL" id="SPD05738.1"/>
    </source>
</evidence>
<dbReference type="PANTHER" id="PTHR31973:SF187">
    <property type="entry name" value="MUTATOR TRANSPOSASE MUDRA PROTEIN"/>
    <property type="match status" value="1"/>
</dbReference>
<dbReference type="InterPro" id="IPR018289">
    <property type="entry name" value="MULE_transposase_dom"/>
</dbReference>
<sequence>MADKSKGKGKETGTSNKRSKLPIIGGKNKNRGIKITDRQPSVKGKEKEVANRSKGKGKEKMFVVSVEKGYDADDDVDCGDFDNDNEAGLEVEDEDFELDLWDDLLSGDEDLLDTAVATTDEEKGPKPKSVEFDMVDMSNPVLENGMKFADVYQFKETVREYNLKKGKDLSFVKNGKDKLQGLVLKKRCRQLIGLDGCFLKGLYRGHLLSVVARDANDNMYPICVAVVESKCKASWSWFLSTLLKNIGEVTCEWTFISDRQKGLTESFKEVCPKIDHRACVRHISANFKDSGHRGKALKDKLWAAASAYIVFEFDAHMAKLKKLSPQAYDYLSKIPDMPILTMLDTIRRKLMRRFQVNRASIAKMSGKLCPKIQVKVDKAGVNASEYLLLYSGEGIVANACGGSGSAGGVSGSAVGRGNGATRTGSAVRGNGPSKFKWRWCK</sequence>
<gene>
    <name evidence="3" type="ORF">FSB_LOCUS33620</name>
</gene>